<evidence type="ECO:0000313" key="2">
    <source>
        <dbReference type="EMBL" id="EEG76322.1"/>
    </source>
</evidence>
<keyword evidence="1" id="KW-0472">Membrane</keyword>
<keyword evidence="1" id="KW-0812">Transmembrane</keyword>
<sequence length="46" mass="5382">MSEFKNDSRENDLAASAIKYGAWLFALIIILYFIARHVFPFIQTLF</sequence>
<dbReference type="AlphaFoldDB" id="C0GK52"/>
<evidence type="ECO:0000313" key="3">
    <source>
        <dbReference type="Proteomes" id="UP000006443"/>
    </source>
</evidence>
<feature type="transmembrane region" description="Helical" evidence="1">
    <location>
        <begin position="20"/>
        <end position="39"/>
    </location>
</feature>
<name>C0GK52_DETAL</name>
<dbReference type="RefSeq" id="WP_008518666.1">
    <property type="nucleotide sequence ID" value="NZ_ACJM01000020.1"/>
</dbReference>
<gene>
    <name evidence="2" type="ORF">DealDRAFT_2861</name>
</gene>
<dbReference type="Proteomes" id="UP000006443">
    <property type="component" value="Unassembled WGS sequence"/>
</dbReference>
<reference evidence="2 3" key="1">
    <citation type="submission" date="2009-02" db="EMBL/GenBank/DDBJ databases">
        <title>Sequencing of the draft genome and assembly of Dethiobacter alkaliphilus AHT 1.</title>
        <authorList>
            <consortium name="US DOE Joint Genome Institute (JGI-PGF)"/>
            <person name="Lucas S."/>
            <person name="Copeland A."/>
            <person name="Lapidus A."/>
            <person name="Glavina del Rio T."/>
            <person name="Dalin E."/>
            <person name="Tice H."/>
            <person name="Bruce D."/>
            <person name="Goodwin L."/>
            <person name="Pitluck S."/>
            <person name="Larimer F."/>
            <person name="Land M.L."/>
            <person name="Hauser L."/>
            <person name="Muyzer G."/>
        </authorList>
    </citation>
    <scope>NUCLEOTIDE SEQUENCE [LARGE SCALE GENOMIC DNA]</scope>
    <source>
        <strain evidence="2 3">AHT 1</strain>
    </source>
</reference>
<keyword evidence="3" id="KW-1185">Reference proteome</keyword>
<proteinExistence type="predicted"/>
<organism evidence="2 3">
    <name type="scientific">Dethiobacter alkaliphilus AHT 1</name>
    <dbReference type="NCBI Taxonomy" id="555088"/>
    <lineage>
        <taxon>Bacteria</taxon>
        <taxon>Bacillati</taxon>
        <taxon>Bacillota</taxon>
        <taxon>Dethiobacteria</taxon>
        <taxon>Dethiobacterales</taxon>
        <taxon>Dethiobacteraceae</taxon>
        <taxon>Dethiobacter</taxon>
    </lineage>
</organism>
<keyword evidence="1" id="KW-1133">Transmembrane helix</keyword>
<protein>
    <submittedName>
        <fullName evidence="2">Uncharacterized protein</fullName>
    </submittedName>
</protein>
<evidence type="ECO:0000256" key="1">
    <source>
        <dbReference type="SAM" id="Phobius"/>
    </source>
</evidence>
<comment type="caution">
    <text evidence="2">The sequence shown here is derived from an EMBL/GenBank/DDBJ whole genome shotgun (WGS) entry which is preliminary data.</text>
</comment>
<dbReference type="EMBL" id="ACJM01000020">
    <property type="protein sequence ID" value="EEG76322.1"/>
    <property type="molecule type" value="Genomic_DNA"/>
</dbReference>
<accession>C0GK52</accession>